<name>A0A917FJ11_9BACL</name>
<evidence type="ECO:0000259" key="2">
    <source>
        <dbReference type="Pfam" id="PF13360"/>
    </source>
</evidence>
<dbReference type="PANTHER" id="PTHR34512:SF30">
    <property type="entry name" value="OUTER MEMBRANE PROTEIN ASSEMBLY FACTOR BAMB"/>
    <property type="match status" value="1"/>
</dbReference>
<keyword evidence="1" id="KW-0732">Signal</keyword>
<keyword evidence="4" id="KW-1185">Reference proteome</keyword>
<feature type="signal peptide" evidence="1">
    <location>
        <begin position="1"/>
        <end position="22"/>
    </location>
</feature>
<dbReference type="InterPro" id="IPR011047">
    <property type="entry name" value="Quinoprotein_ADH-like_sf"/>
</dbReference>
<dbReference type="PANTHER" id="PTHR34512">
    <property type="entry name" value="CELL SURFACE PROTEIN"/>
    <property type="match status" value="1"/>
</dbReference>
<feature type="chain" id="PRO_5038754594" description="Pyrrolo-quinoline quinone repeat domain-containing protein" evidence="1">
    <location>
        <begin position="23"/>
        <end position="769"/>
    </location>
</feature>
<dbReference type="PROSITE" id="PS51257">
    <property type="entry name" value="PROKAR_LIPOPROTEIN"/>
    <property type="match status" value="1"/>
</dbReference>
<dbReference type="RefSeq" id="WP_189026299.1">
    <property type="nucleotide sequence ID" value="NZ_BMKR01000011.1"/>
</dbReference>
<dbReference type="Proteomes" id="UP000637643">
    <property type="component" value="Unassembled WGS sequence"/>
</dbReference>
<dbReference type="InterPro" id="IPR015943">
    <property type="entry name" value="WD40/YVTN_repeat-like_dom_sf"/>
</dbReference>
<evidence type="ECO:0000313" key="4">
    <source>
        <dbReference type="Proteomes" id="UP000637643"/>
    </source>
</evidence>
<feature type="domain" description="Pyrrolo-quinoline quinone repeat" evidence="2">
    <location>
        <begin position="379"/>
        <end position="543"/>
    </location>
</feature>
<feature type="domain" description="Pyrrolo-quinoline quinone repeat" evidence="2">
    <location>
        <begin position="578"/>
        <end position="760"/>
    </location>
</feature>
<dbReference type="InterPro" id="IPR002372">
    <property type="entry name" value="PQQ_rpt_dom"/>
</dbReference>
<dbReference type="SUPFAM" id="SSF50998">
    <property type="entry name" value="Quinoprotein alcohol dehydrogenase-like"/>
    <property type="match status" value="2"/>
</dbReference>
<reference evidence="3" key="1">
    <citation type="journal article" date="2014" name="Int. J. Syst. Evol. Microbiol.">
        <title>Complete genome sequence of Corynebacterium casei LMG S-19264T (=DSM 44701T), isolated from a smear-ripened cheese.</title>
        <authorList>
            <consortium name="US DOE Joint Genome Institute (JGI-PGF)"/>
            <person name="Walter F."/>
            <person name="Albersmeier A."/>
            <person name="Kalinowski J."/>
            <person name="Ruckert C."/>
        </authorList>
    </citation>
    <scope>NUCLEOTIDE SEQUENCE</scope>
    <source>
        <strain evidence="3">CGMCC 1.16134</strain>
    </source>
</reference>
<sequence>MNKIYRYTAVIASSILAWGTLSGCSGTAGNGAAAKPDSTFAAPVETAGSTAGTGVSAEALTAEGKQTVPKTMELQRYAPFFVQPYPAEAKEKLDVFFYAEPGTKYDWIEKSGDWLAFNTEYGQAWVPEWYAEEAAADITLQEPERLTPVAGAKLSLRPGSGTTWTADQWRDSSSGGQWISLLRWEDWYGIVLVPKQLNNQSRAIRPALLWIRDSDIASRKQVGSNLGQSGLALDTIRAIVDIALPAGSEPSAVAKLLGEPDFKEDSFALNYTGEPLRVGKDWRYETMDPQLTATFSELGKLEHLTWDIQPKSRQEMQVSSYQGLFSSYHLRTIETVSSKALNWTWRHQGDLAFTYLRYGTPEHLLIAGDDGGLSGMHDDSSLYALDRASGRKLWQINAGYGGSFTALDESGQYLTVLTPLSPDKKEYNYHLRRLRMADGSIVWEKYLPQEKNKVNFSAMAGVGEGIVVYGDSGDNSDSMVVSGLNAVNGKPLWTKQLKSGSRIMNSGNEPYVLIRNMEKLTALDPGTGAAVWTVQGKRAASGEEPYEEAAMDYLPQRSDPFNSRGKERWFLLGKERLRVDLQTGKVIGRFAPQPAAADSIVGWNGSLLLVQEDTDKLDTGTSYDVTYLLDTATGKELWRKEGGAAGAYFAGEKLYLFLNGAATALDVQTGKELWKQQVSELAYTRDDVKPFGMLLRLLGNGQLLMASGQDLILLRESDGSMLYRVGDAVIEYPEARDNDIRSGVIVSDGQDVYLGSANGKFSRLRLPLP</sequence>
<dbReference type="SMART" id="SM00564">
    <property type="entry name" value="PQQ"/>
    <property type="match status" value="4"/>
</dbReference>
<protein>
    <recommendedName>
        <fullName evidence="2">Pyrrolo-quinoline quinone repeat domain-containing protein</fullName>
    </recommendedName>
</protein>
<comment type="caution">
    <text evidence="3">The sequence shown here is derived from an EMBL/GenBank/DDBJ whole genome shotgun (WGS) entry which is preliminary data.</text>
</comment>
<dbReference type="Gene3D" id="2.130.10.10">
    <property type="entry name" value="YVTN repeat-like/Quinoprotein amine dehydrogenase"/>
    <property type="match status" value="2"/>
</dbReference>
<dbReference type="Pfam" id="PF13360">
    <property type="entry name" value="PQQ_2"/>
    <property type="match status" value="2"/>
</dbReference>
<evidence type="ECO:0000313" key="3">
    <source>
        <dbReference type="EMBL" id="GGF83732.1"/>
    </source>
</evidence>
<organism evidence="3 4">
    <name type="scientific">Paenibacillus albidus</name>
    <dbReference type="NCBI Taxonomy" id="2041023"/>
    <lineage>
        <taxon>Bacteria</taxon>
        <taxon>Bacillati</taxon>
        <taxon>Bacillota</taxon>
        <taxon>Bacilli</taxon>
        <taxon>Bacillales</taxon>
        <taxon>Paenibacillaceae</taxon>
        <taxon>Paenibacillus</taxon>
    </lineage>
</organism>
<proteinExistence type="predicted"/>
<accession>A0A917FJ11</accession>
<dbReference type="EMBL" id="BMKR01000011">
    <property type="protein sequence ID" value="GGF83732.1"/>
    <property type="molecule type" value="Genomic_DNA"/>
</dbReference>
<dbReference type="AlphaFoldDB" id="A0A917FJ11"/>
<dbReference type="InterPro" id="IPR018391">
    <property type="entry name" value="PQQ_b-propeller_rpt"/>
</dbReference>
<gene>
    <name evidence="3" type="ORF">GCM10010912_31120</name>
</gene>
<evidence type="ECO:0000256" key="1">
    <source>
        <dbReference type="SAM" id="SignalP"/>
    </source>
</evidence>
<reference evidence="3" key="2">
    <citation type="submission" date="2020-09" db="EMBL/GenBank/DDBJ databases">
        <authorList>
            <person name="Sun Q."/>
            <person name="Zhou Y."/>
        </authorList>
    </citation>
    <scope>NUCLEOTIDE SEQUENCE</scope>
    <source>
        <strain evidence="3">CGMCC 1.16134</strain>
    </source>
</reference>